<dbReference type="Proteomes" id="UP000637578">
    <property type="component" value="Unassembled WGS sequence"/>
</dbReference>
<evidence type="ECO:0000313" key="2">
    <source>
        <dbReference type="Proteomes" id="UP000637578"/>
    </source>
</evidence>
<dbReference type="EMBL" id="BMMK01000004">
    <property type="protein sequence ID" value="GGM43814.1"/>
    <property type="molecule type" value="Genomic_DNA"/>
</dbReference>
<dbReference type="AlphaFoldDB" id="A0A8J3CBN3"/>
<keyword evidence="2" id="KW-1185">Reference proteome</keyword>
<evidence type="ECO:0000313" key="1">
    <source>
        <dbReference type="EMBL" id="GGM43814.1"/>
    </source>
</evidence>
<reference evidence="1" key="1">
    <citation type="journal article" date="2014" name="Int. J. Syst. Evol. Microbiol.">
        <title>Complete genome sequence of Corynebacterium casei LMG S-19264T (=DSM 44701T), isolated from a smear-ripened cheese.</title>
        <authorList>
            <consortium name="US DOE Joint Genome Institute (JGI-PGF)"/>
            <person name="Walter F."/>
            <person name="Albersmeier A."/>
            <person name="Kalinowski J."/>
            <person name="Ruckert C."/>
        </authorList>
    </citation>
    <scope>NUCLEOTIDE SEQUENCE</scope>
    <source>
        <strain evidence="1">CGMCC 4.5737</strain>
    </source>
</reference>
<dbReference type="RefSeq" id="WP_189055024.1">
    <property type="nucleotide sequence ID" value="NZ_BMMK01000004.1"/>
</dbReference>
<protein>
    <submittedName>
        <fullName evidence="1">Uncharacterized protein</fullName>
    </submittedName>
</protein>
<name>A0A8J3CBN3_9PSEU</name>
<accession>A0A8J3CBN3</accession>
<sequence length="98" mass="11205">MTPLQGQIRAVLGDDSRHVLIYSGDMFNTLHGEDFVLTMDVMDHPTPLAIELPGQNRWVWYTWLEHTPKAMLGPVVHEISKFDVSEINTKLFLILTTN</sequence>
<gene>
    <name evidence="1" type="ORF">GCM10012275_13560</name>
</gene>
<organism evidence="1 2">
    <name type="scientific">Longimycelium tulufanense</name>
    <dbReference type="NCBI Taxonomy" id="907463"/>
    <lineage>
        <taxon>Bacteria</taxon>
        <taxon>Bacillati</taxon>
        <taxon>Actinomycetota</taxon>
        <taxon>Actinomycetes</taxon>
        <taxon>Pseudonocardiales</taxon>
        <taxon>Pseudonocardiaceae</taxon>
        <taxon>Longimycelium</taxon>
    </lineage>
</organism>
<reference evidence="1" key="2">
    <citation type="submission" date="2020-09" db="EMBL/GenBank/DDBJ databases">
        <authorList>
            <person name="Sun Q."/>
            <person name="Zhou Y."/>
        </authorList>
    </citation>
    <scope>NUCLEOTIDE SEQUENCE</scope>
    <source>
        <strain evidence="1">CGMCC 4.5737</strain>
    </source>
</reference>
<proteinExistence type="predicted"/>
<comment type="caution">
    <text evidence="1">The sequence shown here is derived from an EMBL/GenBank/DDBJ whole genome shotgun (WGS) entry which is preliminary data.</text>
</comment>